<organism evidence="2 3">
    <name type="scientific">Erythrobacter ani</name>
    <dbReference type="NCBI Taxonomy" id="2827235"/>
    <lineage>
        <taxon>Bacteria</taxon>
        <taxon>Pseudomonadati</taxon>
        <taxon>Pseudomonadota</taxon>
        <taxon>Alphaproteobacteria</taxon>
        <taxon>Sphingomonadales</taxon>
        <taxon>Erythrobacteraceae</taxon>
        <taxon>Erythrobacter/Porphyrobacter group</taxon>
        <taxon>Erythrobacter</taxon>
    </lineage>
</organism>
<protein>
    <submittedName>
        <fullName evidence="2">DNA binding domain-containing protein</fullName>
    </submittedName>
</protein>
<comment type="caution">
    <text evidence="2">The sequence shown here is derived from an EMBL/GenBank/DDBJ whole genome shotgun (WGS) entry which is preliminary data.</text>
</comment>
<feature type="domain" description="Schlafen AlbA-2" evidence="1">
    <location>
        <begin position="21"/>
        <end position="140"/>
    </location>
</feature>
<proteinExistence type="predicted"/>
<evidence type="ECO:0000259" key="1">
    <source>
        <dbReference type="Pfam" id="PF04326"/>
    </source>
</evidence>
<dbReference type="Proteomes" id="UP000699975">
    <property type="component" value="Unassembled WGS sequence"/>
</dbReference>
<dbReference type="EMBL" id="JAGSPB010000002">
    <property type="protein sequence ID" value="MBV7266043.1"/>
    <property type="molecule type" value="Genomic_DNA"/>
</dbReference>
<dbReference type="PANTHER" id="PTHR30595">
    <property type="entry name" value="GLPR-RELATED TRANSCRIPTIONAL REPRESSOR"/>
    <property type="match status" value="1"/>
</dbReference>
<sequence length="486" mass="55000">MAIKLEDPEALLDNLRALPRETDWVEFKVNNADPTAIGKYVSALANAAILREKSEAYLVWGIEDQTHDVVGTTVDLHSMKKGGDPYVFWLNKMLDPKVNLLIETVEYHGKNIQILCITPPYERPVKFQNQAFIRIGTAQQNLGDYPDLERSIWQITSRYSFESSIIQPNATVEDLNEHYDFSKLLELLEITANSTEAKLDRLEGEGLIQSNLQGRFDVLALMAIACAKNLDMFPALAMKGMRLLEFEGTDKDHAREDLAGIRGYAVVFSVLMRRLMSLLSEGEEFVEGIRTPTYSVPEIAIREFVANALVHQDLTRPGERPTFEVYADRVKIINPGVPLIEADRFIDSPSKSRNPEFSNLMRKAGLCELRGSGVDRALRAIEAAALPPPAIQIVEGSTIVTTYKQKPFASWTPDERILACYQHACLKYEDNEPMSNASLRERFGLPQRQYPQVSLVIKEAMDRGRIVPLSEDQSNRYARYVPYWAR</sequence>
<keyword evidence="3" id="KW-1185">Reference proteome</keyword>
<gene>
    <name evidence="2" type="ORF">KCG45_07610</name>
</gene>
<dbReference type="Pfam" id="PF13749">
    <property type="entry name" value="HATPase_c_4"/>
    <property type="match status" value="1"/>
</dbReference>
<dbReference type="Pfam" id="PF04326">
    <property type="entry name" value="SLFN_AlbA_2"/>
    <property type="match status" value="1"/>
</dbReference>
<dbReference type="RefSeq" id="WP_218316665.1">
    <property type="nucleotide sequence ID" value="NZ_JAGSPB010000002.1"/>
</dbReference>
<reference evidence="2 3" key="1">
    <citation type="submission" date="2021-04" db="EMBL/GenBank/DDBJ databases">
        <authorList>
            <person name="Pira H."/>
            <person name="Risdian C."/>
            <person name="Wink J."/>
        </authorList>
    </citation>
    <scope>NUCLEOTIDE SEQUENCE [LARGE SCALE GENOMIC DNA]</scope>
    <source>
        <strain evidence="2 3">WH131</strain>
    </source>
</reference>
<dbReference type="PANTHER" id="PTHR30595:SF6">
    <property type="entry name" value="SCHLAFEN ALBA-2 DOMAIN-CONTAINING PROTEIN"/>
    <property type="match status" value="1"/>
</dbReference>
<name>A0ABS6SLX6_9SPHN</name>
<evidence type="ECO:0000313" key="3">
    <source>
        <dbReference type="Proteomes" id="UP000699975"/>
    </source>
</evidence>
<dbReference type="InterPro" id="IPR007421">
    <property type="entry name" value="Schlafen_AlbA_2_dom"/>
</dbReference>
<evidence type="ECO:0000313" key="2">
    <source>
        <dbReference type="EMBL" id="MBV7266043.1"/>
    </source>
</evidence>
<accession>A0ABS6SLX6</accession>